<name>B8CZV5_HALOH</name>
<dbReference type="HOGENOM" id="CLU_016047_0_2_9"/>
<dbReference type="PANTHER" id="PTHR30193">
    <property type="entry name" value="ABC TRANSPORTER PERMEASE PROTEIN"/>
    <property type="match status" value="1"/>
</dbReference>
<evidence type="ECO:0000256" key="6">
    <source>
        <dbReference type="ARBA" id="ARBA00023136"/>
    </source>
</evidence>
<evidence type="ECO:0000313" key="10">
    <source>
        <dbReference type="Proteomes" id="UP000000719"/>
    </source>
</evidence>
<dbReference type="KEGG" id="hor:Hore_20620"/>
<feature type="transmembrane region" description="Helical" evidence="7">
    <location>
        <begin position="216"/>
        <end position="236"/>
    </location>
</feature>
<evidence type="ECO:0000256" key="3">
    <source>
        <dbReference type="ARBA" id="ARBA00022475"/>
    </source>
</evidence>
<evidence type="ECO:0000259" key="8">
    <source>
        <dbReference type="PROSITE" id="PS50928"/>
    </source>
</evidence>
<evidence type="ECO:0000256" key="1">
    <source>
        <dbReference type="ARBA" id="ARBA00004651"/>
    </source>
</evidence>
<dbReference type="AlphaFoldDB" id="B8CZV5"/>
<evidence type="ECO:0000256" key="2">
    <source>
        <dbReference type="ARBA" id="ARBA00022448"/>
    </source>
</evidence>
<evidence type="ECO:0000256" key="5">
    <source>
        <dbReference type="ARBA" id="ARBA00022989"/>
    </source>
</evidence>
<dbReference type="Pfam" id="PF00528">
    <property type="entry name" value="BPD_transp_1"/>
    <property type="match status" value="1"/>
</dbReference>
<keyword evidence="6 7" id="KW-0472">Membrane</keyword>
<organism evidence="9 10">
    <name type="scientific">Halothermothrix orenii (strain H 168 / OCM 544 / DSM 9562)</name>
    <dbReference type="NCBI Taxonomy" id="373903"/>
    <lineage>
        <taxon>Bacteria</taxon>
        <taxon>Bacillati</taxon>
        <taxon>Bacillota</taxon>
        <taxon>Clostridia</taxon>
        <taxon>Halanaerobiales</taxon>
        <taxon>Halothermotrichaceae</taxon>
        <taxon>Halothermothrix</taxon>
    </lineage>
</organism>
<keyword evidence="3" id="KW-1003">Cell membrane</keyword>
<dbReference type="STRING" id="373903.Hore_20620"/>
<feature type="transmembrane region" description="Helical" evidence="7">
    <location>
        <begin position="114"/>
        <end position="134"/>
    </location>
</feature>
<dbReference type="InterPro" id="IPR035906">
    <property type="entry name" value="MetI-like_sf"/>
</dbReference>
<feature type="transmembrane region" description="Helical" evidence="7">
    <location>
        <begin position="81"/>
        <end position="102"/>
    </location>
</feature>
<comment type="similarity">
    <text evidence="7">Belongs to the binding-protein-dependent transport system permease family.</text>
</comment>
<dbReference type="eggNOG" id="COG1175">
    <property type="taxonomic scope" value="Bacteria"/>
</dbReference>
<dbReference type="GO" id="GO:0055085">
    <property type="term" value="P:transmembrane transport"/>
    <property type="evidence" value="ECO:0007669"/>
    <property type="project" value="InterPro"/>
</dbReference>
<feature type="transmembrane region" description="Helical" evidence="7">
    <location>
        <begin position="154"/>
        <end position="173"/>
    </location>
</feature>
<accession>B8CZV5</accession>
<dbReference type="Proteomes" id="UP000000719">
    <property type="component" value="Chromosome"/>
</dbReference>
<dbReference type="SUPFAM" id="SSF161098">
    <property type="entry name" value="MetI-like"/>
    <property type="match status" value="1"/>
</dbReference>
<keyword evidence="4 7" id="KW-0812">Transmembrane</keyword>
<reference evidence="9 10" key="1">
    <citation type="journal article" date="2009" name="PLoS ONE">
        <title>Genome analysis of the anaerobic thermohalophilic bacterium Halothermothrix orenii.</title>
        <authorList>
            <person name="Mavromatis K."/>
            <person name="Ivanova N."/>
            <person name="Anderson I."/>
            <person name="Lykidis A."/>
            <person name="Hooper S.D."/>
            <person name="Sun H."/>
            <person name="Kunin V."/>
            <person name="Lapidus A."/>
            <person name="Hugenholtz P."/>
            <person name="Patel B."/>
            <person name="Kyrpides N.C."/>
        </authorList>
    </citation>
    <scope>NUCLEOTIDE SEQUENCE [LARGE SCALE GENOMIC DNA]</scope>
    <source>
        <strain evidence="10">H 168 / OCM 544 / DSM 9562</strain>
    </source>
</reference>
<feature type="transmembrane region" description="Helical" evidence="7">
    <location>
        <begin position="20"/>
        <end position="39"/>
    </location>
</feature>
<dbReference type="InterPro" id="IPR051393">
    <property type="entry name" value="ABC_transporter_permease"/>
</dbReference>
<evidence type="ECO:0000313" key="9">
    <source>
        <dbReference type="EMBL" id="ACL70807.1"/>
    </source>
</evidence>
<keyword evidence="10" id="KW-1185">Reference proteome</keyword>
<keyword evidence="2 7" id="KW-0813">Transport</keyword>
<dbReference type="PANTHER" id="PTHR30193:SF37">
    <property type="entry name" value="INNER MEMBRANE ABC TRANSPORTER PERMEASE PROTEIN YCJO"/>
    <property type="match status" value="1"/>
</dbReference>
<feature type="domain" description="ABC transmembrane type-1" evidence="8">
    <location>
        <begin position="77"/>
        <end position="289"/>
    </location>
</feature>
<protein>
    <submittedName>
        <fullName evidence="9">Binding-protein-dependent transport systems inner membrane component</fullName>
    </submittedName>
</protein>
<dbReference type="EMBL" id="CP001098">
    <property type="protein sequence ID" value="ACL70807.1"/>
    <property type="molecule type" value="Genomic_DNA"/>
</dbReference>
<sequence>MNILNKMKTNYKYRRKLMGFLFIIPSMIVFLFFIFFPIVDSFRLSFYEWSIISPEKTYLGLQNYNEMFSDWRFWNSLRNTAYYAIGYVPVGVSLSLILALLVNTKIKGRNFFRMTYFLPAIASMSVIAIIWTFLLDPDIGIISYYLKLFGLNTYAWLRSVKWAMPAVILVGIWKNMGFNMVIFLAGLQGISDMYYEAAEIDGANKWQQFIHITLPLLKPTMTFVVIMSVITSFQVFDQVYVMTKGGPLFSTETLVQYIYHLGFENFQMGYAATIAYTLFIIIIIVTIFQLKYFKMDLDN</sequence>
<comment type="subcellular location">
    <subcellularLocation>
        <location evidence="1 7">Cell membrane</location>
        <topology evidence="1 7">Multi-pass membrane protein</topology>
    </subcellularLocation>
</comment>
<dbReference type="CDD" id="cd06261">
    <property type="entry name" value="TM_PBP2"/>
    <property type="match status" value="1"/>
</dbReference>
<dbReference type="InterPro" id="IPR000515">
    <property type="entry name" value="MetI-like"/>
</dbReference>
<proteinExistence type="inferred from homology"/>
<evidence type="ECO:0000256" key="7">
    <source>
        <dbReference type="RuleBase" id="RU363032"/>
    </source>
</evidence>
<gene>
    <name evidence="9" type="ordered locus">Hore_20620</name>
</gene>
<feature type="transmembrane region" description="Helical" evidence="7">
    <location>
        <begin position="269"/>
        <end position="290"/>
    </location>
</feature>
<dbReference type="Gene3D" id="1.10.3720.10">
    <property type="entry name" value="MetI-like"/>
    <property type="match status" value="1"/>
</dbReference>
<keyword evidence="5 7" id="KW-1133">Transmembrane helix</keyword>
<dbReference type="GO" id="GO:0005886">
    <property type="term" value="C:plasma membrane"/>
    <property type="evidence" value="ECO:0007669"/>
    <property type="project" value="UniProtKB-SubCell"/>
</dbReference>
<dbReference type="PROSITE" id="PS50928">
    <property type="entry name" value="ABC_TM1"/>
    <property type="match status" value="1"/>
</dbReference>
<evidence type="ECO:0000256" key="4">
    <source>
        <dbReference type="ARBA" id="ARBA00022692"/>
    </source>
</evidence>